<dbReference type="RefSeq" id="WP_006294310.1">
    <property type="nucleotide sequence ID" value="NZ_ARPM03000018.1"/>
</dbReference>
<reference evidence="1 2" key="1">
    <citation type="journal article" date="2013" name="Genome Announc.">
        <title>Draft Genome Sequence of Holospora undulata Strain HU1, a Micronucleus-Specific Symbiont of the Ciliate Paramecium caudatum.</title>
        <authorList>
            <person name="Dohra H."/>
            <person name="Suzuki H."/>
            <person name="Suzuki T."/>
            <person name="Tanaka K."/>
            <person name="Fujishima M."/>
        </authorList>
    </citation>
    <scope>NUCLEOTIDE SEQUENCE [LARGE SCALE GENOMIC DNA]</scope>
    <source>
        <strain evidence="1 2">HU1</strain>
    </source>
</reference>
<dbReference type="EMBL" id="ARPM03000018">
    <property type="protein sequence ID" value="ETZ05530.1"/>
    <property type="molecule type" value="Genomic_DNA"/>
</dbReference>
<evidence type="ECO:0000313" key="2">
    <source>
        <dbReference type="Proteomes" id="UP000026922"/>
    </source>
</evidence>
<dbReference type="AlphaFoldDB" id="A0A061JH95"/>
<accession>A0A061JH95</accession>
<protein>
    <submittedName>
        <fullName evidence="1">Uncharacterized protein</fullName>
    </submittedName>
</protein>
<name>A0A061JH95_9PROT</name>
<organism evidence="1 2">
    <name type="scientific">Holospora undulata HU1</name>
    <dbReference type="NCBI Taxonomy" id="1321371"/>
    <lineage>
        <taxon>Bacteria</taxon>
        <taxon>Pseudomonadati</taxon>
        <taxon>Pseudomonadota</taxon>
        <taxon>Alphaproteobacteria</taxon>
        <taxon>Holosporales</taxon>
        <taxon>Holosporaceae</taxon>
        <taxon>Holospora</taxon>
    </lineage>
</organism>
<proteinExistence type="predicted"/>
<evidence type="ECO:0000313" key="1">
    <source>
        <dbReference type="EMBL" id="ETZ05530.1"/>
    </source>
</evidence>
<keyword evidence="2" id="KW-1185">Reference proteome</keyword>
<dbReference type="Proteomes" id="UP000026922">
    <property type="component" value="Unassembled WGS sequence"/>
</dbReference>
<sequence length="88" mass="9584">MTTNAIKPDDILSDSENFVELNGLTVRKGSIAAFLKNIDLFEDSNSNEAQKAAALEMIKELAPAIIAAGLHKHATFKNKIIEDILCDL</sequence>
<gene>
    <name evidence="1" type="ORF">K737_300031</name>
</gene>
<comment type="caution">
    <text evidence="1">The sequence shown here is derived from an EMBL/GenBank/DDBJ whole genome shotgun (WGS) entry which is preliminary data.</text>
</comment>